<proteinExistence type="inferred from homology"/>
<reference evidence="13 14" key="2">
    <citation type="submission" date="2020-03" db="EMBL/GenBank/DDBJ databases">
        <authorList>
            <person name="Ichikawa N."/>
            <person name="Kimura A."/>
            <person name="Kitahashi Y."/>
            <person name="Uohara A."/>
        </authorList>
    </citation>
    <scope>NUCLEOTIDE SEQUENCE [LARGE SCALE GENOMIC DNA]</scope>
    <source>
        <strain evidence="13 14">NBRC 108638</strain>
    </source>
</reference>
<protein>
    <recommendedName>
        <fullName evidence="6">Diaminobutyrate--2-oxoglutarate transaminase</fullName>
        <ecNumber evidence="5">2.6.1.76</ecNumber>
    </recommendedName>
    <alternativeName>
        <fullName evidence="10">DABA aminotransferase</fullName>
    </alternativeName>
    <alternativeName>
        <fullName evidence="11">Diaminobutyrate--2-oxoglutarate aminotransferase</fullName>
    </alternativeName>
    <alternativeName>
        <fullName evidence="9">L-2,4-diaminobutyric acid transaminase</fullName>
    </alternativeName>
</protein>
<evidence type="ECO:0000256" key="9">
    <source>
        <dbReference type="ARBA" id="ARBA00029744"/>
    </source>
</evidence>
<dbReference type="SUPFAM" id="SSF53383">
    <property type="entry name" value="PLP-dependent transferases"/>
    <property type="match status" value="1"/>
</dbReference>
<name>A0A6V8KYG3_9ACTN</name>
<evidence type="ECO:0000256" key="3">
    <source>
        <dbReference type="ARBA" id="ARBA00004946"/>
    </source>
</evidence>
<dbReference type="EC" id="2.6.1.76" evidence="5"/>
<keyword evidence="14" id="KW-1185">Reference proteome</keyword>
<dbReference type="PANTHER" id="PTHR43552:SF2">
    <property type="entry name" value="DIAMINOBUTYRATE--2-OXOGLUTARATE TRANSAMINASE"/>
    <property type="match status" value="1"/>
</dbReference>
<dbReference type="Proteomes" id="UP000482960">
    <property type="component" value="Unassembled WGS sequence"/>
</dbReference>
<comment type="function">
    <text evidence="2">Catalyzes reversively the conversion of L-aspartate beta-semialdehyde (ASA) to L-2,4-diaminobutyrate (DABA) by transamination with L-glutamate.</text>
</comment>
<comment type="similarity">
    <text evidence="4">Belongs to the class-III pyridoxal-phosphate-dependent aminotransferase family.</text>
</comment>
<evidence type="ECO:0000256" key="10">
    <source>
        <dbReference type="ARBA" id="ARBA00030665"/>
    </source>
</evidence>
<keyword evidence="7" id="KW-0032">Aminotransferase</keyword>
<evidence type="ECO:0000256" key="4">
    <source>
        <dbReference type="ARBA" id="ARBA00008954"/>
    </source>
</evidence>
<organism evidence="13 14">
    <name type="scientific">Phytohabitans rumicis</name>
    <dbReference type="NCBI Taxonomy" id="1076125"/>
    <lineage>
        <taxon>Bacteria</taxon>
        <taxon>Bacillati</taxon>
        <taxon>Actinomycetota</taxon>
        <taxon>Actinomycetes</taxon>
        <taxon>Micromonosporales</taxon>
        <taxon>Micromonosporaceae</taxon>
    </lineage>
</organism>
<evidence type="ECO:0000256" key="7">
    <source>
        <dbReference type="ARBA" id="ARBA00022576"/>
    </source>
</evidence>
<dbReference type="EMBL" id="BLPG01000001">
    <property type="protein sequence ID" value="GFJ87481.1"/>
    <property type="molecule type" value="Genomic_DNA"/>
</dbReference>
<comment type="cofactor">
    <cofactor evidence="1">
        <name>pyridoxal 5'-phosphate</name>
        <dbReference type="ChEBI" id="CHEBI:597326"/>
    </cofactor>
</comment>
<dbReference type="PANTHER" id="PTHR43552">
    <property type="entry name" value="DIAMINOBUTYRATE--2-OXOGLUTARATE AMINOTRANSFERASE"/>
    <property type="match status" value="1"/>
</dbReference>
<dbReference type="InterPro" id="IPR015422">
    <property type="entry name" value="PyrdxlP-dep_Trfase_small"/>
</dbReference>
<dbReference type="GO" id="GO:0030170">
    <property type="term" value="F:pyridoxal phosphate binding"/>
    <property type="evidence" value="ECO:0007669"/>
    <property type="project" value="InterPro"/>
</dbReference>
<comment type="catalytic activity">
    <reaction evidence="12">
        <text>L-2,4-diaminobutanoate + 2-oxoglutarate = L-aspartate 4-semialdehyde + L-glutamate</text>
        <dbReference type="Rhea" id="RHEA:11160"/>
        <dbReference type="ChEBI" id="CHEBI:16810"/>
        <dbReference type="ChEBI" id="CHEBI:29985"/>
        <dbReference type="ChEBI" id="CHEBI:58761"/>
        <dbReference type="ChEBI" id="CHEBI:537519"/>
        <dbReference type="EC" id="2.6.1.76"/>
    </reaction>
</comment>
<dbReference type="Gene3D" id="3.90.1150.10">
    <property type="entry name" value="Aspartate Aminotransferase, domain 1"/>
    <property type="match status" value="1"/>
</dbReference>
<accession>A0A6V8KYG3</accession>
<comment type="caution">
    <text evidence="13">The sequence shown here is derived from an EMBL/GenBank/DDBJ whole genome shotgun (WGS) entry which is preliminary data.</text>
</comment>
<evidence type="ECO:0000256" key="5">
    <source>
        <dbReference type="ARBA" id="ARBA00013155"/>
    </source>
</evidence>
<evidence type="ECO:0000256" key="2">
    <source>
        <dbReference type="ARBA" id="ARBA00002189"/>
    </source>
</evidence>
<dbReference type="GO" id="GO:0045303">
    <property type="term" value="F:diaminobutyrate-2-oxoglutarate transaminase activity"/>
    <property type="evidence" value="ECO:0007669"/>
    <property type="project" value="UniProtKB-EC"/>
</dbReference>
<evidence type="ECO:0000256" key="11">
    <source>
        <dbReference type="ARBA" id="ARBA00031476"/>
    </source>
</evidence>
<evidence type="ECO:0000256" key="12">
    <source>
        <dbReference type="ARBA" id="ARBA00049111"/>
    </source>
</evidence>
<evidence type="ECO:0000256" key="1">
    <source>
        <dbReference type="ARBA" id="ARBA00001933"/>
    </source>
</evidence>
<evidence type="ECO:0000256" key="8">
    <source>
        <dbReference type="ARBA" id="ARBA00022679"/>
    </source>
</evidence>
<dbReference type="InterPro" id="IPR015424">
    <property type="entry name" value="PyrdxlP-dep_Trfase"/>
</dbReference>
<dbReference type="InterPro" id="IPR004637">
    <property type="entry name" value="Dat"/>
</dbReference>
<reference evidence="13 14" key="1">
    <citation type="submission" date="2020-03" db="EMBL/GenBank/DDBJ databases">
        <title>Whole genome shotgun sequence of Phytohabitans rumicis NBRC 108638.</title>
        <authorList>
            <person name="Komaki H."/>
            <person name="Tamura T."/>
        </authorList>
    </citation>
    <scope>NUCLEOTIDE SEQUENCE [LARGE SCALE GENOMIC DNA]</scope>
    <source>
        <strain evidence="13 14">NBRC 108638</strain>
    </source>
</reference>
<evidence type="ECO:0000313" key="13">
    <source>
        <dbReference type="EMBL" id="GFJ87481.1"/>
    </source>
</evidence>
<evidence type="ECO:0000313" key="14">
    <source>
        <dbReference type="Proteomes" id="UP000482960"/>
    </source>
</evidence>
<dbReference type="Pfam" id="PF00202">
    <property type="entry name" value="Aminotran_3"/>
    <property type="match status" value="1"/>
</dbReference>
<keyword evidence="8" id="KW-0808">Transferase</keyword>
<comment type="pathway">
    <text evidence="3">Amine and polyamine biosynthesis; ectoine biosynthesis; L-ectoine from L-aspartate 4-semialdehyde: step 1/3.</text>
</comment>
<evidence type="ECO:0000256" key="6">
    <source>
        <dbReference type="ARBA" id="ARBA00014798"/>
    </source>
</evidence>
<dbReference type="InterPro" id="IPR005814">
    <property type="entry name" value="Aminotrans_3"/>
</dbReference>
<dbReference type="AlphaFoldDB" id="A0A6V8KYG3"/>
<gene>
    <name evidence="13" type="ORF">Prum_011230</name>
</gene>
<sequence>MEKQTLAKGELVEELLARLCAGNAVLGAMHRGRGLVWGLTFDADHLAAAVCAAAFERGLLVETSGPRDEVVKLLPPLTATRDELAQGLDILADAVRACAVP</sequence>